<dbReference type="AlphaFoldDB" id="A0A8E7B0M8"/>
<dbReference type="PANTHER" id="PTHR36166">
    <property type="entry name" value="CHROMOSOME 9, WHOLE GENOME SHOTGUN SEQUENCE"/>
    <property type="match status" value="1"/>
</dbReference>
<dbReference type="Gene3D" id="3.30.530.20">
    <property type="match status" value="1"/>
</dbReference>
<dbReference type="EMBL" id="CP075546">
    <property type="protein sequence ID" value="QVV88232.1"/>
    <property type="molecule type" value="Genomic_DNA"/>
</dbReference>
<name>A0A8E7B0M8_9EURY</name>
<accession>A0A8E7B0M8</accession>
<protein>
    <submittedName>
        <fullName evidence="1">SRPBCC domain-containing protein</fullName>
    </submittedName>
</protein>
<dbReference type="KEGG" id="mrtj:KHC33_12975"/>
<gene>
    <name evidence="1" type="ORF">KHC33_12975</name>
</gene>
<dbReference type="Proteomes" id="UP000680656">
    <property type="component" value="Chromosome"/>
</dbReference>
<dbReference type="InterPro" id="IPR023393">
    <property type="entry name" value="START-like_dom_sf"/>
</dbReference>
<dbReference type="RefSeq" id="WP_214419048.1">
    <property type="nucleotide sequence ID" value="NZ_CP075546.1"/>
</dbReference>
<evidence type="ECO:0000313" key="2">
    <source>
        <dbReference type="Proteomes" id="UP000680656"/>
    </source>
</evidence>
<proteinExistence type="predicted"/>
<dbReference type="CDD" id="cd07822">
    <property type="entry name" value="SRPBCC_4"/>
    <property type="match status" value="1"/>
</dbReference>
<organism evidence="1 2">
    <name type="scientific">Methanospirillum purgamenti</name>
    <dbReference type="NCBI Taxonomy" id="2834276"/>
    <lineage>
        <taxon>Archaea</taxon>
        <taxon>Methanobacteriati</taxon>
        <taxon>Methanobacteriota</taxon>
        <taxon>Stenosarchaea group</taxon>
        <taxon>Methanomicrobia</taxon>
        <taxon>Methanomicrobiales</taxon>
        <taxon>Methanospirillaceae</taxon>
        <taxon>Methanospirillum</taxon>
    </lineage>
</organism>
<evidence type="ECO:0000313" key="1">
    <source>
        <dbReference type="EMBL" id="QVV88232.1"/>
    </source>
</evidence>
<dbReference type="InterPro" id="IPR019587">
    <property type="entry name" value="Polyketide_cyclase/dehydratase"/>
</dbReference>
<keyword evidence="2" id="KW-1185">Reference proteome</keyword>
<sequence>MEREHGSTYYTKSGRSGELFSQITIHASPEDIWAVLTDFDKYPQWNPFIKKIQGEICEGSNLKISLQPPGSFGMNIKPVLLKVNPFNEMRWLGHLLFPGLLDGEHVLEIKAKGDGTCLFIQKEYFSGLILPLMEKIMMKSTGEGFFQMNEALRDRVEYSFH</sequence>
<reference evidence="1 2" key="1">
    <citation type="submission" date="2021-05" db="EMBL/GenBank/DDBJ databases">
        <title>A novel Methanospirillum isolate from a pyrite-forming mixed culture.</title>
        <authorList>
            <person name="Bunk B."/>
            <person name="Sproer C."/>
            <person name="Spring S."/>
            <person name="Pester M."/>
        </authorList>
    </citation>
    <scope>NUCLEOTIDE SEQUENCE [LARGE SCALE GENOMIC DNA]</scope>
    <source>
        <strain evidence="1 2">J.3.6.1-F.2.7.3</strain>
    </source>
</reference>
<dbReference type="GeneID" id="65098113"/>
<dbReference type="Pfam" id="PF10604">
    <property type="entry name" value="Polyketide_cyc2"/>
    <property type="match status" value="1"/>
</dbReference>
<dbReference type="SUPFAM" id="SSF55961">
    <property type="entry name" value="Bet v1-like"/>
    <property type="match status" value="1"/>
</dbReference>
<dbReference type="PANTHER" id="PTHR36166:SF1">
    <property type="entry name" value="SRPBCC DOMAIN-CONTAINING PROTEIN"/>
    <property type="match status" value="1"/>
</dbReference>